<comment type="caution">
    <text evidence="1">The sequence shown here is derived from an EMBL/GenBank/DDBJ whole genome shotgun (WGS) entry which is preliminary data.</text>
</comment>
<dbReference type="PANTHER" id="PTHR38733:SF1">
    <property type="entry name" value="TYPE IV METHYL-DIRECTED RESTRICTION ENZYME ECOKMCRBC"/>
    <property type="match status" value="1"/>
</dbReference>
<organism evidence="1 2">
    <name type="scientific">Planomonospora corallina</name>
    <dbReference type="NCBI Taxonomy" id="1806052"/>
    <lineage>
        <taxon>Bacteria</taxon>
        <taxon>Bacillati</taxon>
        <taxon>Actinomycetota</taxon>
        <taxon>Actinomycetes</taxon>
        <taxon>Streptosporangiales</taxon>
        <taxon>Streptosporangiaceae</taxon>
        <taxon>Planomonospora</taxon>
    </lineage>
</organism>
<dbReference type="PANTHER" id="PTHR38733">
    <property type="entry name" value="PROTEIN MCRC"/>
    <property type="match status" value="1"/>
</dbReference>
<evidence type="ECO:0000313" key="1">
    <source>
        <dbReference type="EMBL" id="MFC4062003.1"/>
    </source>
</evidence>
<dbReference type="Proteomes" id="UP001595850">
    <property type="component" value="Unassembled WGS sequence"/>
</dbReference>
<name>A0ABV8IG69_9ACTN</name>
<dbReference type="Pfam" id="PF10117">
    <property type="entry name" value="McrBC"/>
    <property type="match status" value="1"/>
</dbReference>
<evidence type="ECO:0000313" key="2">
    <source>
        <dbReference type="Proteomes" id="UP001595850"/>
    </source>
</evidence>
<gene>
    <name evidence="1" type="ORF">ACFOWE_27190</name>
</gene>
<dbReference type="RefSeq" id="WP_377292716.1">
    <property type="nucleotide sequence ID" value="NZ_JBHSBM010000040.1"/>
</dbReference>
<protein>
    <submittedName>
        <fullName evidence="1">McrC family protein</fullName>
    </submittedName>
</protein>
<sequence>MNPPSGHAARPVIELTETSSVTLPLTPAQVATLIAVPDLVAVAPDRSGRWRLAGRRRVGTVRLGAGEGELELRLHPKIPVGHLLHLVGHAGGASIWRRGLVEAARAETPVAAVADAFARLAEQALAGGVLHGYVHREDALTVVRGRIRAGAQLGRRFGVPVPLEVAFDDHTADIAENRILLGALDRLRGVPGVGPATAALLRHLAARLVGVVPARPGAPLPAWRATRLNERYAPALLLAELVLAGSSLQQAGSPAVRIDGFVLDLAQIFERFLTARLRDLLRPYGLHCDAQPGGHRLDRGGRVPFRPDVVVCRGGRAVTVVDAKYRVLEGDPPAEHLFQLVSYCTALGLEHGHLVYAAGRAPAGPYRIARSGITVTAHVLDLALPPDRLDQAARLLAETVAPAAGGPPRRVHVTCG</sequence>
<dbReference type="InterPro" id="IPR019292">
    <property type="entry name" value="McrC"/>
</dbReference>
<dbReference type="EMBL" id="JBHSBM010000040">
    <property type="protein sequence ID" value="MFC4062003.1"/>
    <property type="molecule type" value="Genomic_DNA"/>
</dbReference>
<reference evidence="2" key="1">
    <citation type="journal article" date="2019" name="Int. J. Syst. Evol. Microbiol.">
        <title>The Global Catalogue of Microorganisms (GCM) 10K type strain sequencing project: providing services to taxonomists for standard genome sequencing and annotation.</title>
        <authorList>
            <consortium name="The Broad Institute Genomics Platform"/>
            <consortium name="The Broad Institute Genome Sequencing Center for Infectious Disease"/>
            <person name="Wu L."/>
            <person name="Ma J."/>
        </authorList>
    </citation>
    <scope>NUCLEOTIDE SEQUENCE [LARGE SCALE GENOMIC DNA]</scope>
    <source>
        <strain evidence="2">TBRC 4489</strain>
    </source>
</reference>
<proteinExistence type="predicted"/>
<accession>A0ABV8IG69</accession>
<keyword evidence="2" id="KW-1185">Reference proteome</keyword>